<organism evidence="1 2">
    <name type="scientific">Clunio marinus</name>
    <dbReference type="NCBI Taxonomy" id="568069"/>
    <lineage>
        <taxon>Eukaryota</taxon>
        <taxon>Metazoa</taxon>
        <taxon>Ecdysozoa</taxon>
        <taxon>Arthropoda</taxon>
        <taxon>Hexapoda</taxon>
        <taxon>Insecta</taxon>
        <taxon>Pterygota</taxon>
        <taxon>Neoptera</taxon>
        <taxon>Endopterygota</taxon>
        <taxon>Diptera</taxon>
        <taxon>Nematocera</taxon>
        <taxon>Chironomoidea</taxon>
        <taxon>Chironomidae</taxon>
        <taxon>Clunio</taxon>
    </lineage>
</organism>
<name>A0A1J1IRN1_9DIPT</name>
<accession>A0A1J1IRN1</accession>
<evidence type="ECO:0000313" key="2">
    <source>
        <dbReference type="Proteomes" id="UP000183832"/>
    </source>
</evidence>
<protein>
    <submittedName>
        <fullName evidence="1">CLUMA_CG015996, isoform A</fullName>
    </submittedName>
</protein>
<gene>
    <name evidence="1" type="ORF">CLUMA_CG015996</name>
</gene>
<keyword evidence="2" id="KW-1185">Reference proteome</keyword>
<sequence length="60" mass="6708">MDEEVNVSAGPSGKSDFASGRVLNMSNDDCYLEDVLLWNDHIVIINQLALSTFLHENKKN</sequence>
<evidence type="ECO:0000313" key="1">
    <source>
        <dbReference type="EMBL" id="CRL02901.1"/>
    </source>
</evidence>
<reference evidence="1 2" key="1">
    <citation type="submission" date="2015-04" db="EMBL/GenBank/DDBJ databases">
        <authorList>
            <person name="Syromyatnikov M.Y."/>
            <person name="Popov V.N."/>
        </authorList>
    </citation>
    <scope>NUCLEOTIDE SEQUENCE [LARGE SCALE GENOMIC DNA]</scope>
</reference>
<dbReference type="EMBL" id="CVRI01000058">
    <property type="protein sequence ID" value="CRL02901.1"/>
    <property type="molecule type" value="Genomic_DNA"/>
</dbReference>
<dbReference type="AlphaFoldDB" id="A0A1J1IRN1"/>
<dbReference type="Proteomes" id="UP000183832">
    <property type="component" value="Unassembled WGS sequence"/>
</dbReference>
<proteinExistence type="predicted"/>